<name>A0A873WE13_9CAUD</name>
<reference evidence="1" key="1">
    <citation type="submission" date="2020-07" db="EMBL/GenBank/DDBJ databases">
        <title>Complete genome sequence of Streptomyces phage Shaeky.</title>
        <authorList>
            <person name="Shodrock S.L."/>
            <person name="Higbee T."/>
            <person name="Clark J.D."/>
            <person name="Hernandez I."/>
            <person name="Liu M."/>
            <person name="Burrowes B."/>
        </authorList>
    </citation>
    <scope>NUCLEOTIDE SEQUENCE</scope>
</reference>
<proteinExistence type="predicted"/>
<gene>
    <name evidence="1" type="ORF">CPT_Shaeky_020</name>
</gene>
<evidence type="ECO:0000313" key="2">
    <source>
        <dbReference type="Proteomes" id="UP000663581"/>
    </source>
</evidence>
<dbReference type="Proteomes" id="UP000663581">
    <property type="component" value="Segment"/>
</dbReference>
<accession>A0A873WE13</accession>
<organism evidence="1 2">
    <name type="scientific">Streptomyces phage Shaeky</name>
    <dbReference type="NCBI Taxonomy" id="2767586"/>
    <lineage>
        <taxon>Viruses</taxon>
        <taxon>Duplodnaviria</taxon>
        <taxon>Heunggongvirae</taxon>
        <taxon>Uroviricota</taxon>
        <taxon>Caudoviricetes</taxon>
        <taxon>Colingsworthviridae</taxon>
        <taxon>Shaekyvirus</taxon>
        <taxon>Shaekyvirus shaeky</taxon>
    </lineage>
</organism>
<dbReference type="EMBL" id="MT701595">
    <property type="protein sequence ID" value="QPB09707.1"/>
    <property type="molecule type" value="Genomic_DNA"/>
</dbReference>
<evidence type="ECO:0000313" key="1">
    <source>
        <dbReference type="EMBL" id="QPB09707.1"/>
    </source>
</evidence>
<protein>
    <submittedName>
        <fullName evidence="1">Holin class II</fullName>
    </submittedName>
</protein>
<keyword evidence="2" id="KW-1185">Reference proteome</keyword>
<sequence length="66" mass="6943">MEFVKAHGARLYAVAVALLALLAHFVPSVPTELVLALVAAVLGLGEAVQRTEDRKTAEAYAADPRA</sequence>